<evidence type="ECO:0000256" key="3">
    <source>
        <dbReference type="ARBA" id="ARBA00022840"/>
    </source>
</evidence>
<protein>
    <recommendedName>
        <fullName evidence="6">Chromosome partition protein Smc</fullName>
    </recommendedName>
</protein>
<dbReference type="InterPro" id="IPR027417">
    <property type="entry name" value="P-loop_NTPase"/>
</dbReference>
<accession>A0A937J630</accession>
<gene>
    <name evidence="6" type="primary">smc</name>
    <name evidence="8" type="ORF">ISR29_03950</name>
</gene>
<evidence type="ECO:0000256" key="4">
    <source>
        <dbReference type="ARBA" id="ARBA00023054"/>
    </source>
</evidence>
<evidence type="ECO:0000256" key="2">
    <source>
        <dbReference type="ARBA" id="ARBA00022741"/>
    </source>
</evidence>
<dbReference type="PANTHER" id="PTHR43977">
    <property type="entry name" value="STRUCTURAL MAINTENANCE OF CHROMOSOMES PROTEIN 3"/>
    <property type="match status" value="1"/>
</dbReference>
<dbReference type="GO" id="GO:0003677">
    <property type="term" value="F:DNA binding"/>
    <property type="evidence" value="ECO:0007669"/>
    <property type="project" value="UniProtKB-UniRule"/>
</dbReference>
<dbReference type="GO" id="GO:0006260">
    <property type="term" value="P:DNA replication"/>
    <property type="evidence" value="ECO:0007669"/>
    <property type="project" value="UniProtKB-UniRule"/>
</dbReference>
<dbReference type="GO" id="GO:0007059">
    <property type="term" value="P:chromosome segregation"/>
    <property type="evidence" value="ECO:0007669"/>
    <property type="project" value="UniProtKB-UniRule"/>
</dbReference>
<feature type="coiled-coil region" evidence="6">
    <location>
        <begin position="272"/>
        <end position="334"/>
    </location>
</feature>
<reference evidence="8" key="1">
    <citation type="submission" date="2020-10" db="EMBL/GenBank/DDBJ databases">
        <title>Microbiome of the Black Sea water column analyzed by genome centric metagenomics.</title>
        <authorList>
            <person name="Cabello-Yeves P.J."/>
            <person name="Callieri C."/>
            <person name="Picazo A."/>
            <person name="Mehrshad M."/>
            <person name="Haro-Moreno J.M."/>
            <person name="Roda-Garcia J."/>
            <person name="Dzembekova N."/>
            <person name="Slabakova V."/>
            <person name="Slabakova N."/>
            <person name="Moncheva S."/>
            <person name="Rodriguez-Valera F."/>
        </authorList>
    </citation>
    <scope>NUCLEOTIDE SEQUENCE</scope>
    <source>
        <strain evidence="8">BS30m-G43</strain>
    </source>
</reference>
<comment type="similarity">
    <text evidence="6">Belongs to the SMC family.</text>
</comment>
<evidence type="ECO:0000313" key="8">
    <source>
        <dbReference type="EMBL" id="MBL6903336.1"/>
    </source>
</evidence>
<comment type="caution">
    <text evidence="8">The sequence shown here is derived from an EMBL/GenBank/DDBJ whole genome shotgun (WGS) entry which is preliminary data.</text>
</comment>
<evidence type="ECO:0000256" key="5">
    <source>
        <dbReference type="ARBA" id="ARBA00023125"/>
    </source>
</evidence>
<organism evidence="8 9">
    <name type="scientific">SAR86 cluster bacterium</name>
    <dbReference type="NCBI Taxonomy" id="2030880"/>
    <lineage>
        <taxon>Bacteria</taxon>
        <taxon>Pseudomonadati</taxon>
        <taxon>Pseudomonadota</taxon>
        <taxon>Gammaproteobacteria</taxon>
        <taxon>SAR86 cluster</taxon>
    </lineage>
</organism>
<evidence type="ECO:0000256" key="6">
    <source>
        <dbReference type="HAMAP-Rule" id="MF_01894"/>
    </source>
</evidence>
<comment type="subcellular location">
    <subcellularLocation>
        <location evidence="6">Cytoplasm</location>
    </subcellularLocation>
</comment>
<keyword evidence="2 6" id="KW-0547">Nucleotide-binding</keyword>
<name>A0A937J630_9GAMM</name>
<dbReference type="GO" id="GO:0030261">
    <property type="term" value="P:chromosome condensation"/>
    <property type="evidence" value="ECO:0007669"/>
    <property type="project" value="InterPro"/>
</dbReference>
<keyword evidence="5 6" id="KW-0238">DNA-binding</keyword>
<dbReference type="GO" id="GO:0007062">
    <property type="term" value="P:sister chromatid cohesion"/>
    <property type="evidence" value="ECO:0007669"/>
    <property type="project" value="InterPro"/>
</dbReference>
<proteinExistence type="inferred from homology"/>
<dbReference type="InterPro" id="IPR003395">
    <property type="entry name" value="RecF/RecN/SMC_N"/>
</dbReference>
<keyword evidence="4 6" id="KW-0175">Coiled coil</keyword>
<dbReference type="GO" id="GO:0005737">
    <property type="term" value="C:cytoplasm"/>
    <property type="evidence" value="ECO:0007669"/>
    <property type="project" value="UniProtKB-SubCell"/>
</dbReference>
<comment type="domain">
    <text evidence="6">Contains large globular domains required for ATP hydrolysis at each terminus and a third globular domain forming a flexible hinge near the middle of the molecule. These domains are separated by coiled-coil structures.</text>
</comment>
<comment type="subunit">
    <text evidence="6">Homodimer.</text>
</comment>
<feature type="domain" description="RecF/RecN/SMC N-terminal" evidence="7">
    <location>
        <begin position="663"/>
        <end position="979"/>
    </location>
</feature>
<dbReference type="AlphaFoldDB" id="A0A937J630"/>
<dbReference type="Pfam" id="PF02463">
    <property type="entry name" value="SMC_N"/>
    <property type="match status" value="2"/>
</dbReference>
<feature type="coiled-coil region" evidence="6">
    <location>
        <begin position="170"/>
        <end position="228"/>
    </location>
</feature>
<dbReference type="GO" id="GO:0016887">
    <property type="term" value="F:ATP hydrolysis activity"/>
    <property type="evidence" value="ECO:0007669"/>
    <property type="project" value="InterPro"/>
</dbReference>
<dbReference type="HAMAP" id="MF_01894">
    <property type="entry name" value="Smc_prok"/>
    <property type="match status" value="1"/>
</dbReference>
<comment type="function">
    <text evidence="6">Required for chromosome condensation and partitioning.</text>
</comment>
<feature type="binding site" evidence="6">
    <location>
        <begin position="32"/>
        <end position="39"/>
    </location>
    <ligand>
        <name>ATP</name>
        <dbReference type="ChEBI" id="CHEBI:30616"/>
    </ligand>
</feature>
<evidence type="ECO:0000313" key="9">
    <source>
        <dbReference type="Proteomes" id="UP000705230"/>
    </source>
</evidence>
<feature type="coiled-coil region" evidence="6">
    <location>
        <begin position="528"/>
        <end position="611"/>
    </location>
</feature>
<dbReference type="PIRSF" id="PIRSF005719">
    <property type="entry name" value="SMC"/>
    <property type="match status" value="1"/>
</dbReference>
<feature type="coiled-coil region" evidence="6">
    <location>
        <begin position="803"/>
        <end position="837"/>
    </location>
</feature>
<keyword evidence="1 6" id="KW-0963">Cytoplasm</keyword>
<dbReference type="SUPFAM" id="SSF52540">
    <property type="entry name" value="P-loop containing nucleoside triphosphate hydrolases"/>
    <property type="match status" value="1"/>
</dbReference>
<dbReference type="GO" id="GO:0005524">
    <property type="term" value="F:ATP binding"/>
    <property type="evidence" value="ECO:0007669"/>
    <property type="project" value="UniProtKB-UniRule"/>
</dbReference>
<dbReference type="Gene3D" id="3.40.50.300">
    <property type="entry name" value="P-loop containing nucleotide triphosphate hydrolases"/>
    <property type="match status" value="2"/>
</dbReference>
<evidence type="ECO:0000259" key="7">
    <source>
        <dbReference type="Pfam" id="PF02463"/>
    </source>
</evidence>
<dbReference type="Proteomes" id="UP000705230">
    <property type="component" value="Unassembled WGS sequence"/>
</dbReference>
<keyword evidence="3 6" id="KW-0067">ATP-binding</keyword>
<sequence>MQLKHIKLAGFKSFVDSTRISFPTNLVAVVGPNGCGKSNVIDAVKWVLGELSAKNLRGDSMSDVIFNGSDLRKPSGQCSIELLFDNSSGKLGGEYAAYNEISIKRLMTRDSQSTYFINSTKCRRKDVQDLFLGTGLGPNSYAIIEQGMVSNLVSAKPEELRVHIEEAAGVSKYRERRKETEQRIKKTKENLSRVKDIKDEISRLIRRLEGQAKAAEKYNQLKAEEKENELKVAILFSLEAKNNRDSLQKKLDVTLRDQTIKDAEAKTKQSQIDEYRTEHESVRASYDVAQKNFYSVGADIARQEADIQNVTKTLSQSKADLERAKESYTKAIEKESTFDNLTPKEKELKLNISILKALEALDKKAELNSQISPLENSIKDKSVELDTQLSKLAEVKDSFASITSEFEAARSSASSINSDIAMHEADLRNISKIEAQSKLDLEIAKENYAKALKEETNIENLTPKEKAINLLDMIIEALKAMGSGGDKVYQKAIELKDQLIQILNIASAQSKSLTDEFLNRQNSLSDLIKQNAEKKSITENELNDLIQRKSNIEIELEAFITNRNQVDNLIRDMESKRSVASADLRSLETELNSLKLELRTFEVNLENASHALTKEGINANDLNPLDFQGMDLLELESSLDKIQESISALSSVNLASPDEYLTRQNDLSALIQETENKKQELEESISILVQKSSSAEAVLVNIRQEQSKVDQELRELENKRSVAELDLRSISEKVTSIKLELKTYEINLENANERIKKAGINIEDVNYEDYEDLVINDIQDHLTDIQAKIIRLGAINLAAPDEIAEESKRGEKLEEQYDELTEALDKLTNAIKKIDVETKSRFKDSFDAVNARLKEVFPILFGGGFAELTLQDNDTLNGGVVLMARPPGKKNASISQLSGGEKALTALSLVFSIFELNPAPFCMLDEVDAPLDDLNTQRLINMVEEMSKTIQFIFITHNKVSMERSDHLMGITMQEAGVSRLVSVDVNQALELANTD</sequence>
<dbReference type="EMBL" id="JADHSG010000004">
    <property type="protein sequence ID" value="MBL6903336.1"/>
    <property type="molecule type" value="Genomic_DNA"/>
</dbReference>
<dbReference type="InterPro" id="IPR024704">
    <property type="entry name" value="SMC"/>
</dbReference>
<dbReference type="CDD" id="cd03278">
    <property type="entry name" value="ABC_SMC_barmotin"/>
    <property type="match status" value="1"/>
</dbReference>
<feature type="coiled-coil region" evidence="6">
    <location>
        <begin position="664"/>
        <end position="768"/>
    </location>
</feature>
<dbReference type="InterPro" id="IPR011890">
    <property type="entry name" value="SMC_prok"/>
</dbReference>
<feature type="domain" description="RecF/RecN/SMC N-terminal" evidence="7">
    <location>
        <begin position="3"/>
        <end position="220"/>
    </location>
</feature>
<evidence type="ECO:0000256" key="1">
    <source>
        <dbReference type="ARBA" id="ARBA00022490"/>
    </source>
</evidence>